<dbReference type="PIRSF" id="PIRSF000303">
    <property type="entry name" value="Glutathion_perox"/>
    <property type="match status" value="1"/>
</dbReference>
<dbReference type="InterPro" id="IPR029759">
    <property type="entry name" value="GPX_AS"/>
</dbReference>
<dbReference type="Pfam" id="PF00255">
    <property type="entry name" value="GSHPx"/>
    <property type="match status" value="1"/>
</dbReference>
<comment type="similarity">
    <text evidence="1 5">Belongs to the glutathione peroxidase family.</text>
</comment>
<dbReference type="AlphaFoldDB" id="A0A520MNE4"/>
<dbReference type="PROSITE" id="PS51355">
    <property type="entry name" value="GLUTATHIONE_PEROXID_3"/>
    <property type="match status" value="1"/>
</dbReference>
<evidence type="ECO:0000313" key="7">
    <source>
        <dbReference type="Proteomes" id="UP000315782"/>
    </source>
</evidence>
<dbReference type="Proteomes" id="UP000315782">
    <property type="component" value="Unassembled WGS sequence"/>
</dbReference>
<dbReference type="EMBL" id="SHBI01000002">
    <property type="protein sequence ID" value="RZO22734.1"/>
    <property type="molecule type" value="Genomic_DNA"/>
</dbReference>
<dbReference type="SUPFAM" id="SSF52833">
    <property type="entry name" value="Thioredoxin-like"/>
    <property type="match status" value="1"/>
</dbReference>
<dbReference type="PANTHER" id="PTHR11592:SF44">
    <property type="entry name" value="GLUTATHIONE PEROXIDASE"/>
    <property type="match status" value="1"/>
</dbReference>
<proteinExistence type="inferred from homology"/>
<evidence type="ECO:0000256" key="4">
    <source>
        <dbReference type="PIRSR" id="PIRSR000303-1"/>
    </source>
</evidence>
<feature type="active site" evidence="4">
    <location>
        <position position="56"/>
    </location>
</feature>
<dbReference type="InterPro" id="IPR000889">
    <property type="entry name" value="Glutathione_peroxidase"/>
</dbReference>
<accession>A0A520MNE4</accession>
<protein>
    <recommendedName>
        <fullName evidence="5">Glutathione peroxidase</fullName>
    </recommendedName>
</protein>
<dbReference type="GO" id="GO:0034599">
    <property type="term" value="P:cellular response to oxidative stress"/>
    <property type="evidence" value="ECO:0007669"/>
    <property type="project" value="TreeGrafter"/>
</dbReference>
<keyword evidence="2 5" id="KW-0575">Peroxidase</keyword>
<dbReference type="GO" id="GO:0004601">
    <property type="term" value="F:peroxidase activity"/>
    <property type="evidence" value="ECO:0007669"/>
    <property type="project" value="UniProtKB-KW"/>
</dbReference>
<dbReference type="PRINTS" id="PR01011">
    <property type="entry name" value="GLUTPROXDASE"/>
</dbReference>
<evidence type="ECO:0000256" key="5">
    <source>
        <dbReference type="RuleBase" id="RU000499"/>
    </source>
</evidence>
<name>A0A520MNE4_9GAMM</name>
<evidence type="ECO:0000256" key="3">
    <source>
        <dbReference type="ARBA" id="ARBA00023002"/>
    </source>
</evidence>
<dbReference type="CDD" id="cd00340">
    <property type="entry name" value="GSH_Peroxidase"/>
    <property type="match status" value="1"/>
</dbReference>
<gene>
    <name evidence="6" type="ORF">EVA96_00885</name>
</gene>
<sequence length="175" mass="19809">MKKLYIGCFLLLFSLDGHSCSDLLDTEMRILDSAETENLCKYEGKTILVVNVASRCGYTYQYSGLQNLYENYKNQNFVVLGVPSRDFFQEYSDESDVAEFCSTEYGVDFPMFSTVKVRGKKAHPFYKKLKAESGFEPSWNFNKFLINKNGTVASTYGSGVKPDSPDLISAIEQIL</sequence>
<keyword evidence="3 5" id="KW-0560">Oxidoreductase</keyword>
<organism evidence="6 7">
    <name type="scientific">SAR86 cluster bacterium</name>
    <dbReference type="NCBI Taxonomy" id="2030880"/>
    <lineage>
        <taxon>Bacteria</taxon>
        <taxon>Pseudomonadati</taxon>
        <taxon>Pseudomonadota</taxon>
        <taxon>Gammaproteobacteria</taxon>
        <taxon>SAR86 cluster</taxon>
    </lineage>
</organism>
<reference evidence="6 7" key="1">
    <citation type="submission" date="2019-02" db="EMBL/GenBank/DDBJ databases">
        <title>Prokaryotic population dynamics and viral predation in marine succession experiment using metagenomics: the confinement effect.</title>
        <authorList>
            <person name="Haro-Moreno J.M."/>
            <person name="Rodriguez-Valera F."/>
            <person name="Lopez-Perez M."/>
        </authorList>
    </citation>
    <scope>NUCLEOTIDE SEQUENCE [LARGE SCALE GENOMIC DNA]</scope>
    <source>
        <strain evidence="6">MED-G163</strain>
    </source>
</reference>
<dbReference type="PANTHER" id="PTHR11592">
    <property type="entry name" value="GLUTATHIONE PEROXIDASE"/>
    <property type="match status" value="1"/>
</dbReference>
<dbReference type="Gene3D" id="3.40.30.10">
    <property type="entry name" value="Glutaredoxin"/>
    <property type="match status" value="1"/>
</dbReference>
<comment type="caution">
    <text evidence="6">The sequence shown here is derived from an EMBL/GenBank/DDBJ whole genome shotgun (WGS) entry which is preliminary data.</text>
</comment>
<evidence type="ECO:0000256" key="1">
    <source>
        <dbReference type="ARBA" id="ARBA00006926"/>
    </source>
</evidence>
<dbReference type="PROSITE" id="PS00460">
    <property type="entry name" value="GLUTATHIONE_PEROXID_1"/>
    <property type="match status" value="1"/>
</dbReference>
<evidence type="ECO:0000256" key="2">
    <source>
        <dbReference type="ARBA" id="ARBA00022559"/>
    </source>
</evidence>
<dbReference type="InterPro" id="IPR036249">
    <property type="entry name" value="Thioredoxin-like_sf"/>
</dbReference>
<evidence type="ECO:0000313" key="6">
    <source>
        <dbReference type="EMBL" id="RZO22734.1"/>
    </source>
</evidence>